<gene>
    <name evidence="1" type="ORF">QOZ94_000100</name>
</gene>
<dbReference type="PROSITE" id="PS00409">
    <property type="entry name" value="PROKAR_NTER_METHYL"/>
    <property type="match status" value="1"/>
</dbReference>
<dbReference type="NCBIfam" id="TIGR02532">
    <property type="entry name" value="IV_pilin_GFxxxE"/>
    <property type="match status" value="1"/>
</dbReference>
<sequence>MTPAPRRTEGFTLVEMLVALVLAALVVSALATLTAQWLPNWKRGINRVENVERVSLALRRVTADLGAAAFVPAGLERPRPLFDGRPASITFVRPALGPNARPGLEIVLLASDDGLTRSAAPYVPRRSGDAMPAFGAPVVLLRAPYQLDFSYAGSDGLWLGAWTNLDELPRAVRIVVRDARTGRALDISTVALLNTELPAACVSNAALPICNGAAPPDDEPPPGTADKTP</sequence>
<evidence type="ECO:0000313" key="1">
    <source>
        <dbReference type="EMBL" id="MDQ0503330.1"/>
    </source>
</evidence>
<reference evidence="1 2" key="1">
    <citation type="submission" date="2023-07" db="EMBL/GenBank/DDBJ databases">
        <title>Genomic Encyclopedia of Type Strains, Phase IV (KMG-IV): sequencing the most valuable type-strain genomes for metagenomic binning, comparative biology and taxonomic classification.</title>
        <authorList>
            <person name="Goeker M."/>
        </authorList>
    </citation>
    <scope>NUCLEOTIDE SEQUENCE [LARGE SCALE GENOMIC DNA]</scope>
    <source>
        <strain evidence="1 2">DSM 3770</strain>
    </source>
</reference>
<comment type="caution">
    <text evidence="1">The sequence shown here is derived from an EMBL/GenBank/DDBJ whole genome shotgun (WGS) entry which is preliminary data.</text>
</comment>
<accession>A0ABU0L860</accession>
<dbReference type="Proteomes" id="UP001241747">
    <property type="component" value="Unassembled WGS sequence"/>
</dbReference>
<dbReference type="SUPFAM" id="SSF54523">
    <property type="entry name" value="Pili subunits"/>
    <property type="match status" value="1"/>
</dbReference>
<dbReference type="EMBL" id="JAUSVY010000001">
    <property type="protein sequence ID" value="MDQ0503330.1"/>
    <property type="molecule type" value="Genomic_DNA"/>
</dbReference>
<dbReference type="InterPro" id="IPR012902">
    <property type="entry name" value="N_methyl_site"/>
</dbReference>
<protein>
    <submittedName>
        <fullName evidence="1">General secretion pathway protein J</fullName>
    </submittedName>
</protein>
<name>A0ABU0L860_XANAG</name>
<keyword evidence="2" id="KW-1185">Reference proteome</keyword>
<organism evidence="1 2">
    <name type="scientific">Xanthobacter agilis</name>
    <dbReference type="NCBI Taxonomy" id="47492"/>
    <lineage>
        <taxon>Bacteria</taxon>
        <taxon>Pseudomonadati</taxon>
        <taxon>Pseudomonadota</taxon>
        <taxon>Alphaproteobacteria</taxon>
        <taxon>Hyphomicrobiales</taxon>
        <taxon>Xanthobacteraceae</taxon>
        <taxon>Xanthobacter</taxon>
    </lineage>
</organism>
<proteinExistence type="predicted"/>
<dbReference type="Pfam" id="PF07963">
    <property type="entry name" value="N_methyl"/>
    <property type="match status" value="1"/>
</dbReference>
<dbReference type="InterPro" id="IPR045584">
    <property type="entry name" value="Pilin-like"/>
</dbReference>
<dbReference type="RefSeq" id="WP_237346042.1">
    <property type="nucleotide sequence ID" value="NZ_JABWGX010000015.1"/>
</dbReference>
<evidence type="ECO:0000313" key="2">
    <source>
        <dbReference type="Proteomes" id="UP001241747"/>
    </source>
</evidence>